<dbReference type="Proteomes" id="UP000037201">
    <property type="component" value="Unassembled WGS sequence"/>
</dbReference>
<evidence type="ECO:0000256" key="2">
    <source>
        <dbReference type="SAM" id="SignalP"/>
    </source>
</evidence>
<comment type="caution">
    <text evidence="3">The sequence shown here is derived from an EMBL/GenBank/DDBJ whole genome shotgun (WGS) entry which is preliminary data.</text>
</comment>
<feature type="transmembrane region" description="Helical" evidence="1">
    <location>
        <begin position="54"/>
        <end position="79"/>
    </location>
</feature>
<accession>A0ABR5JPY8</accession>
<gene>
    <name evidence="3" type="ORF">OX90_11285</name>
</gene>
<name>A0ABR5JPY8_9PSED</name>
<keyword evidence="1" id="KW-1133">Transmembrane helix</keyword>
<dbReference type="EMBL" id="JUEU01000118">
    <property type="protein sequence ID" value="KOP59458.1"/>
    <property type="molecule type" value="Genomic_DNA"/>
</dbReference>
<evidence type="ECO:0000313" key="3">
    <source>
        <dbReference type="EMBL" id="KOP59458.1"/>
    </source>
</evidence>
<reference evidence="3 4" key="1">
    <citation type="submission" date="2014-12" db="EMBL/GenBank/DDBJ databases">
        <authorList>
            <person name="Baeyen S."/>
        </authorList>
    </citation>
    <scope>NUCLEOTIDE SEQUENCE [LARGE SCALE GENOMIC DNA]</scope>
    <source>
        <strain evidence="3 4">LMG 28496</strain>
    </source>
</reference>
<keyword evidence="4" id="KW-1185">Reference proteome</keyword>
<reference evidence="3 4" key="2">
    <citation type="submission" date="2015-09" db="EMBL/GenBank/DDBJ databases">
        <title>Genome analysis of Pseudomonas syringae pv. porri LMG.</title>
        <authorList>
            <person name="Rombouts S."/>
        </authorList>
    </citation>
    <scope>NUCLEOTIDE SEQUENCE [LARGE SCALE GENOMIC DNA]</scope>
    <source>
        <strain evidence="3 4">LMG 28496</strain>
    </source>
</reference>
<dbReference type="RefSeq" id="WP_053486514.1">
    <property type="nucleotide sequence ID" value="NZ_JUEU01000118.1"/>
</dbReference>
<protein>
    <submittedName>
        <fullName evidence="3">Uncharacterized protein</fullName>
    </submittedName>
</protein>
<keyword evidence="2" id="KW-0732">Signal</keyword>
<proteinExistence type="predicted"/>
<feature type="chain" id="PRO_5045084946" evidence="2">
    <location>
        <begin position="22"/>
        <end position="128"/>
    </location>
</feature>
<keyword evidence="1" id="KW-0472">Membrane</keyword>
<keyword evidence="1" id="KW-0812">Transmembrane</keyword>
<sequence length="128" mass="13949">MKKTITTMLLGLLLSVGAASALPTLNNPSVAVKGEPESSLVETITSKVVEASSVAIAAVYMSLLGFVLTPALKGFYLLIQKAFYTWSKARLARMATLALSRAQIYLKRLVKLRKQHRNPIHGRLILPT</sequence>
<evidence type="ECO:0000256" key="1">
    <source>
        <dbReference type="SAM" id="Phobius"/>
    </source>
</evidence>
<evidence type="ECO:0000313" key="4">
    <source>
        <dbReference type="Proteomes" id="UP000037201"/>
    </source>
</evidence>
<organism evidence="3 4">
    <name type="scientific">Pseudomonas coronafaciens pv. porri</name>
    <dbReference type="NCBI Taxonomy" id="83964"/>
    <lineage>
        <taxon>Bacteria</taxon>
        <taxon>Pseudomonadati</taxon>
        <taxon>Pseudomonadota</taxon>
        <taxon>Gammaproteobacteria</taxon>
        <taxon>Pseudomonadales</taxon>
        <taxon>Pseudomonadaceae</taxon>
        <taxon>Pseudomonas</taxon>
        <taxon>Pseudomonas coronafaciens</taxon>
    </lineage>
</organism>
<feature type="signal peptide" evidence="2">
    <location>
        <begin position="1"/>
        <end position="21"/>
    </location>
</feature>